<evidence type="ECO:0000256" key="1">
    <source>
        <dbReference type="SAM" id="MobiDB-lite"/>
    </source>
</evidence>
<feature type="chain" id="PRO_5045410106" evidence="2">
    <location>
        <begin position="25"/>
        <end position="86"/>
    </location>
</feature>
<evidence type="ECO:0000313" key="3">
    <source>
        <dbReference type="EMBL" id="MDN3590700.1"/>
    </source>
</evidence>
<feature type="compositionally biased region" description="Low complexity" evidence="1">
    <location>
        <begin position="71"/>
        <end position="86"/>
    </location>
</feature>
<dbReference type="Proteomes" id="UP001224644">
    <property type="component" value="Unassembled WGS sequence"/>
</dbReference>
<keyword evidence="4" id="KW-1185">Reference proteome</keyword>
<dbReference type="PROSITE" id="PS51257">
    <property type="entry name" value="PROKAR_LIPOPROTEIN"/>
    <property type="match status" value="1"/>
</dbReference>
<dbReference type="EMBL" id="JAUFPX010000006">
    <property type="protein sequence ID" value="MDN3590700.1"/>
    <property type="molecule type" value="Genomic_DNA"/>
</dbReference>
<feature type="region of interest" description="Disordered" evidence="1">
    <location>
        <begin position="23"/>
        <end position="86"/>
    </location>
</feature>
<evidence type="ECO:0000313" key="4">
    <source>
        <dbReference type="Proteomes" id="UP001224644"/>
    </source>
</evidence>
<reference evidence="4" key="1">
    <citation type="journal article" date="2019" name="Int. J. Syst. Evol. Microbiol.">
        <title>The Global Catalogue of Microorganisms (GCM) 10K type strain sequencing project: providing services to taxonomists for standard genome sequencing and annotation.</title>
        <authorList>
            <consortium name="The Broad Institute Genomics Platform"/>
            <consortium name="The Broad Institute Genome Sequencing Center for Infectious Disease"/>
            <person name="Wu L."/>
            <person name="Ma J."/>
        </authorList>
    </citation>
    <scope>NUCLEOTIDE SEQUENCE [LARGE SCALE GENOMIC DNA]</scope>
    <source>
        <strain evidence="4">CECT 7069</strain>
    </source>
</reference>
<evidence type="ECO:0000256" key="2">
    <source>
        <dbReference type="SAM" id="SignalP"/>
    </source>
</evidence>
<dbReference type="RefSeq" id="WP_238222833.1">
    <property type="nucleotide sequence ID" value="NZ_BPQD01000003.1"/>
</dbReference>
<comment type="caution">
    <text evidence="3">The sequence shown here is derived from an EMBL/GenBank/DDBJ whole genome shotgun (WGS) entry which is preliminary data.</text>
</comment>
<name>A0ABT8BHI2_9HYPH</name>
<sequence length="86" mass="7962">MGKSQRAIFLGATLLSCLAGSAGATENAGSAAKPPTRGGTDADKATGSVGAGGLTGSAATKEGARTGTPESSRPAGSSAPAAGTAR</sequence>
<keyword evidence="2" id="KW-0732">Signal</keyword>
<protein>
    <submittedName>
        <fullName evidence="3">Uncharacterized protein</fullName>
    </submittedName>
</protein>
<organism evidence="3 4">
    <name type="scientific">Methylobacterium adhaesivum</name>
    <dbReference type="NCBI Taxonomy" id="333297"/>
    <lineage>
        <taxon>Bacteria</taxon>
        <taxon>Pseudomonadati</taxon>
        <taxon>Pseudomonadota</taxon>
        <taxon>Alphaproteobacteria</taxon>
        <taxon>Hyphomicrobiales</taxon>
        <taxon>Methylobacteriaceae</taxon>
        <taxon>Methylobacterium</taxon>
    </lineage>
</organism>
<accession>A0ABT8BHI2</accession>
<gene>
    <name evidence="3" type="ORF">QWZ12_08745</name>
</gene>
<proteinExistence type="predicted"/>
<feature type="signal peptide" evidence="2">
    <location>
        <begin position="1"/>
        <end position="24"/>
    </location>
</feature>